<protein>
    <submittedName>
        <fullName evidence="4">YdhK family protein</fullName>
    </submittedName>
</protein>
<accession>A0A9J6Z9A0</accession>
<evidence type="ECO:0000313" key="5">
    <source>
        <dbReference type="Proteomes" id="UP001056756"/>
    </source>
</evidence>
<dbReference type="AlphaFoldDB" id="A0A9J6Z9A0"/>
<organism evidence="4 5">
    <name type="scientific">Candidatus Pristimantibacillus lignocellulolyticus</name>
    <dbReference type="NCBI Taxonomy" id="2994561"/>
    <lineage>
        <taxon>Bacteria</taxon>
        <taxon>Bacillati</taxon>
        <taxon>Bacillota</taxon>
        <taxon>Bacilli</taxon>
        <taxon>Bacillales</taxon>
        <taxon>Paenibacillaceae</taxon>
        <taxon>Candidatus Pristimantibacillus</taxon>
    </lineage>
</organism>
<evidence type="ECO:0000259" key="3">
    <source>
        <dbReference type="Pfam" id="PF07563"/>
    </source>
</evidence>
<feature type="chain" id="PRO_5039955082" evidence="2">
    <location>
        <begin position="23"/>
        <end position="182"/>
    </location>
</feature>
<proteinExistence type="predicted"/>
<dbReference type="Pfam" id="PF07563">
    <property type="entry name" value="DUF1541"/>
    <property type="match status" value="2"/>
</dbReference>
<dbReference type="EMBL" id="CP097899">
    <property type="protein sequence ID" value="URN92603.1"/>
    <property type="molecule type" value="Genomic_DNA"/>
</dbReference>
<dbReference type="Gene3D" id="2.30.30.1210">
    <property type="entry name" value="Domain of unknown function DUF1541"/>
    <property type="match status" value="1"/>
</dbReference>
<gene>
    <name evidence="4" type="ORF">NAG76_11905</name>
</gene>
<evidence type="ECO:0000256" key="1">
    <source>
        <dbReference type="SAM" id="MobiDB-lite"/>
    </source>
</evidence>
<dbReference type="PROSITE" id="PS51257">
    <property type="entry name" value="PROKAR_LIPOPROTEIN"/>
    <property type="match status" value="1"/>
</dbReference>
<dbReference type="Proteomes" id="UP001056756">
    <property type="component" value="Chromosome"/>
</dbReference>
<dbReference type="KEGG" id="plig:NAG76_11905"/>
<feature type="domain" description="DUF1541" evidence="3">
    <location>
        <begin position="126"/>
        <end position="177"/>
    </location>
</feature>
<name>A0A9J6Z9A0_9BACL</name>
<feature type="domain" description="DUF1541" evidence="3">
    <location>
        <begin position="62"/>
        <end position="113"/>
    </location>
</feature>
<keyword evidence="2" id="KW-0732">Signal</keyword>
<sequence length="182" mass="19752">MKKIFVILSVAMMIALSISACGNNTAVNSSHHGNMDMGDMDHSGSGIVPTGLKEAKNPTYKVGEQVTLQTDHMKGMDGAKATIVGAYDTTVYEVSYTPTTGGQEVKNHKWVIQEEIKDHKAEPYKPGDQVILETDHMKGMNGATATIDTATQTTVYMVDYTPTSGGEIVKNHQWVTESEITK</sequence>
<evidence type="ECO:0000313" key="4">
    <source>
        <dbReference type="EMBL" id="URN92603.1"/>
    </source>
</evidence>
<feature type="signal peptide" evidence="2">
    <location>
        <begin position="1"/>
        <end position="22"/>
    </location>
</feature>
<dbReference type="InterPro" id="IPR011438">
    <property type="entry name" value="DUF1541"/>
</dbReference>
<feature type="region of interest" description="Disordered" evidence="1">
    <location>
        <begin position="32"/>
        <end position="55"/>
    </location>
</feature>
<evidence type="ECO:0000256" key="2">
    <source>
        <dbReference type="SAM" id="SignalP"/>
    </source>
</evidence>
<reference evidence="4" key="1">
    <citation type="submission" date="2022-05" db="EMBL/GenBank/DDBJ databases">
        <title>Novel bacterial taxa in a minimal lignocellulolytic consortium and its capacity to transform plastics disclosed by genome-resolved metagenomics.</title>
        <authorList>
            <person name="Rodriguez C.A.D."/>
            <person name="Diaz-Garcia L."/>
            <person name="Herrera K."/>
            <person name="Tarazona N.A."/>
            <person name="Sproer C."/>
            <person name="Overmann J."/>
            <person name="Jimenez D.J."/>
        </authorList>
    </citation>
    <scope>NUCLEOTIDE SEQUENCE</scope>
    <source>
        <strain evidence="4">MAG5</strain>
    </source>
</reference>